<dbReference type="Gene3D" id="3.10.105.10">
    <property type="entry name" value="Dipeptide-binding Protein, Domain 3"/>
    <property type="match status" value="1"/>
</dbReference>
<protein>
    <submittedName>
        <fullName evidence="1">Extracellular solute-binding protein, family 5 Middle</fullName>
    </submittedName>
</protein>
<proteinExistence type="predicted"/>
<dbReference type="Proteomes" id="UP000324781">
    <property type="component" value="Unassembled WGS sequence"/>
</dbReference>
<keyword evidence="2" id="KW-1185">Reference proteome</keyword>
<dbReference type="SUPFAM" id="SSF53850">
    <property type="entry name" value="Periplasmic binding protein-like II"/>
    <property type="match status" value="1"/>
</dbReference>
<dbReference type="InterPro" id="IPR039424">
    <property type="entry name" value="SBP_5"/>
</dbReference>
<sequence>MGQAWRQDQPGVQEWATFLNTRKNGDYDIARNGWLGDYNDPISFLDMWITNSGNNDAQWSNPEYDKLISQIKTETDTAKRFELMHKAEDMIFDDWMLCPIYYYVDIFVLNTKVENFWSSPLGFKYFMYATVKE</sequence>
<name>A0A1M6DVF5_9FIRM</name>
<dbReference type="RefSeq" id="WP_243133187.1">
    <property type="nucleotide sequence ID" value="NZ_FQZP01000009.1"/>
</dbReference>
<gene>
    <name evidence="1" type="ORF">SAMN05444373_10099</name>
</gene>
<organism evidence="1 2">
    <name type="scientific">Thermoclostridium caenicola</name>
    <dbReference type="NCBI Taxonomy" id="659425"/>
    <lineage>
        <taxon>Bacteria</taxon>
        <taxon>Bacillati</taxon>
        <taxon>Bacillota</taxon>
        <taxon>Clostridia</taxon>
        <taxon>Eubacteriales</taxon>
        <taxon>Oscillospiraceae</taxon>
        <taxon>Thermoclostridium</taxon>
    </lineage>
</organism>
<reference evidence="1 2" key="1">
    <citation type="submission" date="2016-11" db="EMBL/GenBank/DDBJ databases">
        <authorList>
            <person name="Varghese N."/>
            <person name="Submissions S."/>
        </authorList>
    </citation>
    <scope>NUCLEOTIDE SEQUENCE [LARGE SCALE GENOMIC DNA]</scope>
    <source>
        <strain evidence="1 2">DSM 19027</strain>
    </source>
</reference>
<evidence type="ECO:0000313" key="2">
    <source>
        <dbReference type="Proteomes" id="UP000324781"/>
    </source>
</evidence>
<dbReference type="Gene3D" id="3.40.190.10">
    <property type="entry name" value="Periplasmic binding protein-like II"/>
    <property type="match status" value="1"/>
</dbReference>
<dbReference type="GO" id="GO:1904680">
    <property type="term" value="F:peptide transmembrane transporter activity"/>
    <property type="evidence" value="ECO:0007669"/>
    <property type="project" value="TreeGrafter"/>
</dbReference>
<dbReference type="PANTHER" id="PTHR30290:SF79">
    <property type="entry name" value="DIPEPTIDE-BINDING PROTEIN DPPE"/>
    <property type="match status" value="1"/>
</dbReference>
<dbReference type="PANTHER" id="PTHR30290">
    <property type="entry name" value="PERIPLASMIC BINDING COMPONENT OF ABC TRANSPORTER"/>
    <property type="match status" value="1"/>
</dbReference>
<accession>A0A1M6DVF5</accession>
<evidence type="ECO:0000313" key="1">
    <source>
        <dbReference type="EMBL" id="SHI77237.1"/>
    </source>
</evidence>
<dbReference type="GO" id="GO:0015833">
    <property type="term" value="P:peptide transport"/>
    <property type="evidence" value="ECO:0007669"/>
    <property type="project" value="TreeGrafter"/>
</dbReference>
<dbReference type="EMBL" id="FQZP01000009">
    <property type="protein sequence ID" value="SHI77237.1"/>
    <property type="molecule type" value="Genomic_DNA"/>
</dbReference>
<dbReference type="AlphaFoldDB" id="A0A1M6DVF5"/>